<gene>
    <name evidence="2" type="ORF">HanXRQr2_Chr13g0615821</name>
</gene>
<proteinExistence type="predicted"/>
<feature type="transmembrane region" description="Helical" evidence="1">
    <location>
        <begin position="30"/>
        <end position="50"/>
    </location>
</feature>
<dbReference type="Proteomes" id="UP000215914">
    <property type="component" value="Unassembled WGS sequence"/>
</dbReference>
<keyword evidence="2" id="KW-0808">Transferase</keyword>
<evidence type="ECO:0000256" key="1">
    <source>
        <dbReference type="SAM" id="Phobius"/>
    </source>
</evidence>
<keyword evidence="1" id="KW-1133">Transmembrane helix</keyword>
<reference evidence="2" key="1">
    <citation type="journal article" date="2017" name="Nature">
        <title>The sunflower genome provides insights into oil metabolism, flowering and Asterid evolution.</title>
        <authorList>
            <person name="Badouin H."/>
            <person name="Gouzy J."/>
            <person name="Grassa C.J."/>
            <person name="Murat F."/>
            <person name="Staton S.E."/>
            <person name="Cottret L."/>
            <person name="Lelandais-Briere C."/>
            <person name="Owens G.L."/>
            <person name="Carrere S."/>
            <person name="Mayjonade B."/>
            <person name="Legrand L."/>
            <person name="Gill N."/>
            <person name="Kane N.C."/>
            <person name="Bowers J.E."/>
            <person name="Hubner S."/>
            <person name="Bellec A."/>
            <person name="Berard A."/>
            <person name="Berges H."/>
            <person name="Blanchet N."/>
            <person name="Boniface M.C."/>
            <person name="Brunel D."/>
            <person name="Catrice O."/>
            <person name="Chaidir N."/>
            <person name="Claudel C."/>
            <person name="Donnadieu C."/>
            <person name="Faraut T."/>
            <person name="Fievet G."/>
            <person name="Helmstetter N."/>
            <person name="King M."/>
            <person name="Knapp S.J."/>
            <person name="Lai Z."/>
            <person name="Le Paslier M.C."/>
            <person name="Lippi Y."/>
            <person name="Lorenzon L."/>
            <person name="Mandel J.R."/>
            <person name="Marage G."/>
            <person name="Marchand G."/>
            <person name="Marquand E."/>
            <person name="Bret-Mestries E."/>
            <person name="Morien E."/>
            <person name="Nambeesan S."/>
            <person name="Nguyen T."/>
            <person name="Pegot-Espagnet P."/>
            <person name="Pouilly N."/>
            <person name="Raftis F."/>
            <person name="Sallet E."/>
            <person name="Schiex T."/>
            <person name="Thomas J."/>
            <person name="Vandecasteele C."/>
            <person name="Vares D."/>
            <person name="Vear F."/>
            <person name="Vautrin S."/>
            <person name="Crespi M."/>
            <person name="Mangin B."/>
            <person name="Burke J.M."/>
            <person name="Salse J."/>
            <person name="Munos S."/>
            <person name="Vincourt P."/>
            <person name="Rieseberg L.H."/>
            <person name="Langlade N.B."/>
        </authorList>
    </citation>
    <scope>NUCLEOTIDE SEQUENCE</scope>
    <source>
        <tissue evidence="2">Leaves</tissue>
    </source>
</reference>
<name>A0A9K3ELV0_HELAN</name>
<protein>
    <submittedName>
        <fullName evidence="2">Polygalacturonate 4-alpha-galacturonosyltransferase</fullName>
        <ecNumber evidence="2">2.4.1.43</ecNumber>
    </submittedName>
</protein>
<keyword evidence="3" id="KW-1185">Reference proteome</keyword>
<dbReference type="EC" id="2.4.1.43" evidence="2"/>
<comment type="caution">
    <text evidence="2">The sequence shown here is derived from an EMBL/GenBank/DDBJ whole genome shotgun (WGS) entry which is preliminary data.</text>
</comment>
<sequence>MMMWDMATTAFKRGNSMTGGRRNSGGSGSWMSIVVIMLLLVLAPVGYFFGSGMYTSIGPMDVDWRAKLAFQHIRSPFSKRVIDVIKASTDDLGPLSLDSFRKNNLSASWKFTEQDHVINSTSSPAEITEGTRKWTPTGKLEKILDGHSQSVDTLEKLARRVIFQSEVLKGLGLQTNRTNMKKILFMFVC</sequence>
<accession>A0A9K3ELV0</accession>
<keyword evidence="1" id="KW-0472">Membrane</keyword>
<organism evidence="2 3">
    <name type="scientific">Helianthus annuus</name>
    <name type="common">Common sunflower</name>
    <dbReference type="NCBI Taxonomy" id="4232"/>
    <lineage>
        <taxon>Eukaryota</taxon>
        <taxon>Viridiplantae</taxon>
        <taxon>Streptophyta</taxon>
        <taxon>Embryophyta</taxon>
        <taxon>Tracheophyta</taxon>
        <taxon>Spermatophyta</taxon>
        <taxon>Magnoliopsida</taxon>
        <taxon>eudicotyledons</taxon>
        <taxon>Gunneridae</taxon>
        <taxon>Pentapetalae</taxon>
        <taxon>asterids</taxon>
        <taxon>campanulids</taxon>
        <taxon>Asterales</taxon>
        <taxon>Asteraceae</taxon>
        <taxon>Asteroideae</taxon>
        <taxon>Heliantheae alliance</taxon>
        <taxon>Heliantheae</taxon>
        <taxon>Helianthus</taxon>
    </lineage>
</organism>
<evidence type="ECO:0000313" key="2">
    <source>
        <dbReference type="EMBL" id="KAF5775773.1"/>
    </source>
</evidence>
<keyword evidence="2" id="KW-0328">Glycosyltransferase</keyword>
<keyword evidence="1" id="KW-0812">Transmembrane</keyword>
<dbReference type="EMBL" id="MNCJ02000328">
    <property type="protein sequence ID" value="KAF5775773.1"/>
    <property type="molecule type" value="Genomic_DNA"/>
</dbReference>
<dbReference type="AlphaFoldDB" id="A0A9K3ELV0"/>
<dbReference type="Gramene" id="mRNA:HanXRQr2_Chr13g0615821">
    <property type="protein sequence ID" value="mRNA:HanXRQr2_Chr13g0615821"/>
    <property type="gene ID" value="HanXRQr2_Chr13g0615821"/>
</dbReference>
<dbReference type="GO" id="GO:0047262">
    <property type="term" value="F:polygalacturonate 4-alpha-galacturonosyltransferase activity"/>
    <property type="evidence" value="ECO:0007669"/>
    <property type="project" value="UniProtKB-EC"/>
</dbReference>
<reference evidence="2" key="2">
    <citation type="submission" date="2020-06" db="EMBL/GenBank/DDBJ databases">
        <title>Helianthus annuus Genome sequencing and assembly Release 2.</title>
        <authorList>
            <person name="Gouzy J."/>
            <person name="Langlade N."/>
            <person name="Munos S."/>
        </authorList>
    </citation>
    <scope>NUCLEOTIDE SEQUENCE</scope>
    <source>
        <tissue evidence="2">Leaves</tissue>
    </source>
</reference>
<evidence type="ECO:0000313" key="3">
    <source>
        <dbReference type="Proteomes" id="UP000215914"/>
    </source>
</evidence>